<dbReference type="Proteomes" id="UP001178461">
    <property type="component" value="Chromosome 6"/>
</dbReference>
<dbReference type="EMBL" id="OX395131">
    <property type="protein sequence ID" value="CAI5776261.1"/>
    <property type="molecule type" value="Genomic_DNA"/>
</dbReference>
<proteinExistence type="predicted"/>
<gene>
    <name evidence="1" type="ORF">PODLI_1B037101</name>
</gene>
<evidence type="ECO:0000313" key="2">
    <source>
        <dbReference type="Proteomes" id="UP001178461"/>
    </source>
</evidence>
<dbReference type="AlphaFoldDB" id="A0AA35P5F0"/>
<keyword evidence="2" id="KW-1185">Reference proteome</keyword>
<sequence length="73" mass="8059">MSLASCTQQAMSTAPPYASAQTWKLLTELLALLAPLWHSLSKKQKATSENKLGFPYIQKLPDMPGNWTPKMAP</sequence>
<name>A0AA35P5F0_9SAUR</name>
<organism evidence="1 2">
    <name type="scientific">Podarcis lilfordi</name>
    <name type="common">Lilford's wall lizard</name>
    <dbReference type="NCBI Taxonomy" id="74358"/>
    <lineage>
        <taxon>Eukaryota</taxon>
        <taxon>Metazoa</taxon>
        <taxon>Chordata</taxon>
        <taxon>Craniata</taxon>
        <taxon>Vertebrata</taxon>
        <taxon>Euteleostomi</taxon>
        <taxon>Lepidosauria</taxon>
        <taxon>Squamata</taxon>
        <taxon>Bifurcata</taxon>
        <taxon>Unidentata</taxon>
        <taxon>Episquamata</taxon>
        <taxon>Laterata</taxon>
        <taxon>Lacertibaenia</taxon>
        <taxon>Lacertidae</taxon>
        <taxon>Podarcis</taxon>
    </lineage>
</organism>
<evidence type="ECO:0000313" key="1">
    <source>
        <dbReference type="EMBL" id="CAI5776261.1"/>
    </source>
</evidence>
<protein>
    <submittedName>
        <fullName evidence="1">Uncharacterized protein</fullName>
    </submittedName>
</protein>
<accession>A0AA35P5F0</accession>
<reference evidence="1" key="1">
    <citation type="submission" date="2022-12" db="EMBL/GenBank/DDBJ databases">
        <authorList>
            <person name="Alioto T."/>
            <person name="Alioto T."/>
            <person name="Gomez Garrido J."/>
        </authorList>
    </citation>
    <scope>NUCLEOTIDE SEQUENCE</scope>
</reference>